<dbReference type="InterPro" id="IPR050273">
    <property type="entry name" value="GppA/Ppx_hydrolase"/>
</dbReference>
<dbReference type="STRING" id="1307761.L21SP2_3482"/>
<dbReference type="SUPFAM" id="SSF53067">
    <property type="entry name" value="Actin-like ATPase domain"/>
    <property type="match status" value="2"/>
</dbReference>
<dbReference type="Gene3D" id="3.30.420.150">
    <property type="entry name" value="Exopolyphosphatase. Domain 2"/>
    <property type="match status" value="1"/>
</dbReference>
<sequence length="532" mass="59682">MRKENGAGSNKGNNSAHTPDNGSGDTVVAVIDVGSTAIRLVILELDASGGYQRLDRASRPVGLGRDVFITKTIKAASMMQAVQIMTGFAELLKSWNIEPEDAYVVATSAVREARNRDTFVDRIQTKTGFQVQIIDGVEENHLTYIAVLHAVENFRASFSRSNSIIMEVGGGSTELMIMYRGKMQAAQSLKVGTLRLEQQLKSRWDSGENMEEFLREQFRLHVANLHTDSDLKRIRYFIMVGGDARIASYNSGESVGEHYSIIKRDRFFDFVNAVQKKSVEETVRDLGVTYNEAEGLLPALLIFKIFLEETSAQEIIVPDVSIREGILLRNVMGQTAALDKNFASQVVASALSLGRRYHIDERHAQRVKELSLQLYDQLSEEHGLGLRERLYLEVASQLHDVGYFINQSGHHKHGQYIVAHSEIFGLSPEEIRIISNVVRYHRGAKPVKSHLEFGTLPRQHRLAVMKLAAILRVADALDRGHGQHFRNVKVEIDNTNMFISGEHSGDLSIERYGLNLKAGLFEEVYGYKVILR</sequence>
<dbReference type="KEGG" id="slr:L21SP2_3482"/>
<dbReference type="HOGENOM" id="CLU_025908_4_1_12"/>
<proteinExistence type="predicted"/>
<dbReference type="InterPro" id="IPR003695">
    <property type="entry name" value="Ppx_GppA_N"/>
</dbReference>
<dbReference type="EMBL" id="CP006939">
    <property type="protein sequence ID" value="AHC16818.1"/>
    <property type="molecule type" value="Genomic_DNA"/>
</dbReference>
<dbReference type="SUPFAM" id="SSF109604">
    <property type="entry name" value="HD-domain/PDEase-like"/>
    <property type="match status" value="1"/>
</dbReference>
<accession>V5WME4</accession>
<evidence type="ECO:0000313" key="6">
    <source>
        <dbReference type="Proteomes" id="UP000018680"/>
    </source>
</evidence>
<dbReference type="Pfam" id="PF21447">
    <property type="entry name" value="Ppx-GppA_III"/>
    <property type="match status" value="1"/>
</dbReference>
<dbReference type="InterPro" id="IPR030673">
    <property type="entry name" value="PyroPPase_GppA_Ppx"/>
</dbReference>
<feature type="compositionally biased region" description="Low complexity" evidence="2">
    <location>
        <begin position="1"/>
        <end position="16"/>
    </location>
</feature>
<keyword evidence="6" id="KW-1185">Reference proteome</keyword>
<feature type="domain" description="Ppx/GppA phosphatase N-terminal" evidence="3">
    <location>
        <begin position="50"/>
        <end position="330"/>
    </location>
</feature>
<organism evidence="5 6">
    <name type="scientific">Salinispira pacifica</name>
    <dbReference type="NCBI Taxonomy" id="1307761"/>
    <lineage>
        <taxon>Bacteria</taxon>
        <taxon>Pseudomonadati</taxon>
        <taxon>Spirochaetota</taxon>
        <taxon>Spirochaetia</taxon>
        <taxon>Spirochaetales</taxon>
        <taxon>Spirochaetaceae</taxon>
        <taxon>Salinispira</taxon>
    </lineage>
</organism>
<dbReference type="AlphaFoldDB" id="V5WME4"/>
<dbReference type="EC" id="3.6.1.11" evidence="5"/>
<dbReference type="RefSeq" id="WP_024269704.1">
    <property type="nucleotide sequence ID" value="NC_023035.1"/>
</dbReference>
<dbReference type="InterPro" id="IPR048950">
    <property type="entry name" value="Ppx_GppA_C"/>
</dbReference>
<evidence type="ECO:0000259" key="3">
    <source>
        <dbReference type="Pfam" id="PF02541"/>
    </source>
</evidence>
<dbReference type="PATRIC" id="fig|1307761.3.peg.3471"/>
<dbReference type="Gene3D" id="3.30.420.40">
    <property type="match status" value="1"/>
</dbReference>
<dbReference type="Proteomes" id="UP000018680">
    <property type="component" value="Chromosome"/>
</dbReference>
<dbReference type="PANTHER" id="PTHR30005:SF0">
    <property type="entry name" value="RETROGRADE REGULATION PROTEIN 2"/>
    <property type="match status" value="1"/>
</dbReference>
<evidence type="ECO:0000256" key="2">
    <source>
        <dbReference type="SAM" id="MobiDB-lite"/>
    </source>
</evidence>
<dbReference type="eggNOG" id="COG0248">
    <property type="taxonomic scope" value="Bacteria"/>
</dbReference>
<evidence type="ECO:0000256" key="1">
    <source>
        <dbReference type="ARBA" id="ARBA00022801"/>
    </source>
</evidence>
<name>V5WME4_9SPIO</name>
<feature type="region of interest" description="Disordered" evidence="2">
    <location>
        <begin position="1"/>
        <end position="24"/>
    </location>
</feature>
<dbReference type="Gene3D" id="1.10.3210.10">
    <property type="entry name" value="Hypothetical protein af1432"/>
    <property type="match status" value="1"/>
</dbReference>
<dbReference type="Pfam" id="PF02541">
    <property type="entry name" value="Ppx-GppA"/>
    <property type="match status" value="1"/>
</dbReference>
<evidence type="ECO:0000259" key="4">
    <source>
        <dbReference type="Pfam" id="PF21447"/>
    </source>
</evidence>
<keyword evidence="1 5" id="KW-0378">Hydrolase</keyword>
<evidence type="ECO:0000313" key="5">
    <source>
        <dbReference type="EMBL" id="AHC16818.1"/>
    </source>
</evidence>
<dbReference type="OrthoDB" id="9814545at2"/>
<protein>
    <submittedName>
        <fullName evidence="5">Exopolyphosphatase</fullName>
        <ecNumber evidence="5">3.6.1.11</ecNumber>
    </submittedName>
</protein>
<dbReference type="InterPro" id="IPR043129">
    <property type="entry name" value="ATPase_NBD"/>
</dbReference>
<reference evidence="5 6" key="1">
    <citation type="journal article" date="2015" name="Stand. Genomic Sci.">
        <title>Complete genome sequence and description of Salinispira pacifica gen. nov., sp. nov., a novel spirochaete isolated form a hypersaline microbial mat.</title>
        <authorList>
            <person name="Ben Hania W."/>
            <person name="Joseph M."/>
            <person name="Schumann P."/>
            <person name="Bunk B."/>
            <person name="Fiebig A."/>
            <person name="Sproer C."/>
            <person name="Klenk H.P."/>
            <person name="Fardeau M.L."/>
            <person name="Spring S."/>
        </authorList>
    </citation>
    <scope>NUCLEOTIDE SEQUENCE [LARGE SCALE GENOMIC DNA]</scope>
    <source>
        <strain evidence="5 6">L21-RPul-D2</strain>
    </source>
</reference>
<feature type="domain" description="Ppx/GppA phosphatase C-terminal" evidence="4">
    <location>
        <begin position="349"/>
        <end position="491"/>
    </location>
</feature>
<dbReference type="PANTHER" id="PTHR30005">
    <property type="entry name" value="EXOPOLYPHOSPHATASE"/>
    <property type="match status" value="1"/>
</dbReference>
<dbReference type="GO" id="GO:0004309">
    <property type="term" value="F:exopolyphosphatase activity"/>
    <property type="evidence" value="ECO:0007669"/>
    <property type="project" value="UniProtKB-EC"/>
</dbReference>
<dbReference type="PIRSF" id="PIRSF001267">
    <property type="entry name" value="Pyrophosphatase_GppA_Ppx"/>
    <property type="match status" value="1"/>
</dbReference>
<dbReference type="CDD" id="cd24006">
    <property type="entry name" value="ASKHA_NBD_PPX_GppA"/>
    <property type="match status" value="1"/>
</dbReference>
<gene>
    <name evidence="5" type="ORF">L21SP2_3482</name>
</gene>